<comment type="caution">
    <text evidence="1">The sequence shown here is derived from an EMBL/GenBank/DDBJ whole genome shotgun (WGS) entry which is preliminary data.</text>
</comment>
<keyword evidence="2" id="KW-1185">Reference proteome</keyword>
<dbReference type="EMBL" id="JABSTQ010011039">
    <property type="protein sequence ID" value="KAG0415717.1"/>
    <property type="molecule type" value="Genomic_DNA"/>
</dbReference>
<organism evidence="1 2">
    <name type="scientific">Ixodes persulcatus</name>
    <name type="common">Taiga tick</name>
    <dbReference type="NCBI Taxonomy" id="34615"/>
    <lineage>
        <taxon>Eukaryota</taxon>
        <taxon>Metazoa</taxon>
        <taxon>Ecdysozoa</taxon>
        <taxon>Arthropoda</taxon>
        <taxon>Chelicerata</taxon>
        <taxon>Arachnida</taxon>
        <taxon>Acari</taxon>
        <taxon>Parasitiformes</taxon>
        <taxon>Ixodida</taxon>
        <taxon>Ixodoidea</taxon>
        <taxon>Ixodidae</taxon>
        <taxon>Ixodinae</taxon>
        <taxon>Ixodes</taxon>
    </lineage>
</organism>
<reference evidence="1 2" key="1">
    <citation type="journal article" date="2020" name="Cell">
        <title>Large-Scale Comparative Analyses of Tick Genomes Elucidate Their Genetic Diversity and Vector Capacities.</title>
        <authorList>
            <consortium name="Tick Genome and Microbiome Consortium (TIGMIC)"/>
            <person name="Jia N."/>
            <person name="Wang J."/>
            <person name="Shi W."/>
            <person name="Du L."/>
            <person name="Sun Y."/>
            <person name="Zhan W."/>
            <person name="Jiang J.F."/>
            <person name="Wang Q."/>
            <person name="Zhang B."/>
            <person name="Ji P."/>
            <person name="Bell-Sakyi L."/>
            <person name="Cui X.M."/>
            <person name="Yuan T.T."/>
            <person name="Jiang B.G."/>
            <person name="Yang W.F."/>
            <person name="Lam T.T."/>
            <person name="Chang Q.C."/>
            <person name="Ding S.J."/>
            <person name="Wang X.J."/>
            <person name="Zhu J.G."/>
            <person name="Ruan X.D."/>
            <person name="Zhao L."/>
            <person name="Wei J.T."/>
            <person name="Ye R.Z."/>
            <person name="Que T.C."/>
            <person name="Du C.H."/>
            <person name="Zhou Y.H."/>
            <person name="Cheng J.X."/>
            <person name="Dai P.F."/>
            <person name="Guo W.B."/>
            <person name="Han X.H."/>
            <person name="Huang E.J."/>
            <person name="Li L.F."/>
            <person name="Wei W."/>
            <person name="Gao Y.C."/>
            <person name="Liu J.Z."/>
            <person name="Shao H.Z."/>
            <person name="Wang X."/>
            <person name="Wang C.C."/>
            <person name="Yang T.C."/>
            <person name="Huo Q.B."/>
            <person name="Li W."/>
            <person name="Chen H.Y."/>
            <person name="Chen S.E."/>
            <person name="Zhou L.G."/>
            <person name="Ni X.B."/>
            <person name="Tian J.H."/>
            <person name="Sheng Y."/>
            <person name="Liu T."/>
            <person name="Pan Y.S."/>
            <person name="Xia L.Y."/>
            <person name="Li J."/>
            <person name="Zhao F."/>
            <person name="Cao W.C."/>
        </authorList>
    </citation>
    <scope>NUCLEOTIDE SEQUENCE [LARGE SCALE GENOMIC DNA]</scope>
    <source>
        <strain evidence="1">Iper-2018</strain>
    </source>
</reference>
<evidence type="ECO:0000313" key="1">
    <source>
        <dbReference type="EMBL" id="KAG0415717.1"/>
    </source>
</evidence>
<evidence type="ECO:0000313" key="2">
    <source>
        <dbReference type="Proteomes" id="UP000805193"/>
    </source>
</evidence>
<gene>
    <name evidence="1" type="ORF">HPB47_007115</name>
</gene>
<proteinExistence type="predicted"/>
<accession>A0AC60P885</accession>
<name>A0AC60P885_IXOPE</name>
<protein>
    <submittedName>
        <fullName evidence="1">Uncharacterized protein</fullName>
    </submittedName>
</protein>
<sequence length="1684" mass="187306">MVAHYTAEMAHRDSVLGGIVFPDFENNATQMFVDRVRFKVRLKAAPRMKLSNSEPLQSWSTDSNFPVLQVFSPRHPKNKDDGSPGYFAEGFLYLQQEVFQEVLVHMVNQGNFNVSMPVPTTVLLQRFPLPPYTTDPFFFIIQYFLPIIVLLCFTSPSLSVIRHVSAEKESGMRCTAVCEENLEEMGDNAALANEFELPFSDLTPTEREMLVRTQNSGLALYEAPQTYHQLLGRRLRATPADVKDFLHMMGINPWLNYIAWFLVTLMAMTVSSVVLVFTTMTPLTGNGPVIRNSNPLVILLLFVVYSTSTINFAFLVGSLFNSANTSVAGLFTAYTASFFPFLLFFSMNNTHTTTATILACLLCNTALPLGVTMTAVLEAGNEGAQWNNIALNPNPGLGLSLFSIINMLIFDSVLYAVLVWYIEGSYMNRLVDREPWTLFKDKLASRGKRTSRHQLEPQRQVPSNSEPGPPETRPKDATSVCFEEFSLKAIPGVELVNLTKVYNKVPVVNNVSFKAFRGQITALLGHNGAGKTTTIRMITGQLASTKGLVLIGGHNVKTQSQAAHEDMGICPQTDIHFKDMTVYEHLFFFSELKRVPSSEIEQQLCKLLSLLKMSQKRAVLARHLSGGYRRKLSIGMALVGNSKVVILDEPTSGMDPAARREIWDLLILEKANRTILLTTHAMEEADAIGDRIAIMANGVIQCCGTSFFLKKNLGAGYHMVIVKNPVCNVRTLLEVVTAFAPSAEMESNVGTELSLRISRFDQPFFKHLFSHLEDNKEKLGISSFGVSVTTLEEVFLRVGDYAVHAMRDLRNMTEDSQLQSSAACQLIGILNSFMPASGSSDESGERSPTNTGLRLFVQQTWALLTMNMLNSVRNVQLTVSQLLVPLAVLSFTLTWIDLLPKVYVPSARLLDINRIHWSTVPYSFRGNKSRSLIEAFKNQLDSYRVMALPVEDNMNGYLLDQTLGDSSDFMLNTLIAMDSMDEATAGRVVHLFFNNQMFHTPAIALMAYQRALLHETLANSSVKLEVINHPFPRVVEEKANKLLTMHRESFQIGHQAVFGTSFLVSSFAVFLVIDHVSGSRHLQRISGLNMAAYWIANLIWSMFIYLLSTAIILATLVFSGVPGFADGKEQVVIFLVFFYYGCSALPLVAAASFIFHSHSSACVRIGTVNFAIGLSSLVLVALLEWQNKKHFMDLATSIDSVVTALAPMYGLGRAISTLYRNTHFNLVCNDASTQNVICEINPDRARYCCKDYCQGLECINWQPDIFDWGSLHISWAFLSFGFHAILGTLVLWVFEKNASYFVERLSISRIQTTSHSDQVETEILEDDNVAEERCRIIATPIEKLTTKHILVMRELCRSYGNTKAVNNLSLGIRRGECFGLLGINGAGKTTTFKMLTGTIKVTAGDAFVDGYSVVHKPQEVSKRIGYCPQHDALPEFLTGREVLTLYARIRGIPESHIPLVCTALAKLFYFHMHLDKTLRTYSGGNKRKVSTAVAFVGSPYLVILDEPSTGMDPVAKRCLWRTLVGLMGSGRSIILTSHSMEECEAMCSSLVIMVNGRFCCLGSPQHLKNKFGSGYSIMIKVSGARMSCTSATSMSSLSSEESIGTEVLGIKAYMEARLPNIDLIGVHDGLLEYHLPATSMTWAEIFDIMDQVKSVFNVVDYSVAQLTLEQVFLHFAMLQREAQT</sequence>
<dbReference type="Proteomes" id="UP000805193">
    <property type="component" value="Unassembled WGS sequence"/>
</dbReference>